<keyword evidence="3" id="KW-1185">Reference proteome</keyword>
<accession>A0A5B7H850</accession>
<dbReference type="EMBL" id="VSRR010028431">
    <property type="protein sequence ID" value="MPC68821.1"/>
    <property type="molecule type" value="Genomic_DNA"/>
</dbReference>
<organism evidence="2 3">
    <name type="scientific">Portunus trituberculatus</name>
    <name type="common">Swimming crab</name>
    <name type="synonym">Neptunus trituberculatus</name>
    <dbReference type="NCBI Taxonomy" id="210409"/>
    <lineage>
        <taxon>Eukaryota</taxon>
        <taxon>Metazoa</taxon>
        <taxon>Ecdysozoa</taxon>
        <taxon>Arthropoda</taxon>
        <taxon>Crustacea</taxon>
        <taxon>Multicrustacea</taxon>
        <taxon>Malacostraca</taxon>
        <taxon>Eumalacostraca</taxon>
        <taxon>Eucarida</taxon>
        <taxon>Decapoda</taxon>
        <taxon>Pleocyemata</taxon>
        <taxon>Brachyura</taxon>
        <taxon>Eubrachyura</taxon>
        <taxon>Portunoidea</taxon>
        <taxon>Portunidae</taxon>
        <taxon>Portuninae</taxon>
        <taxon>Portunus</taxon>
    </lineage>
</organism>
<dbReference type="Proteomes" id="UP000324222">
    <property type="component" value="Unassembled WGS sequence"/>
</dbReference>
<dbReference type="AlphaFoldDB" id="A0A5B7H850"/>
<reference evidence="2 3" key="1">
    <citation type="submission" date="2019-05" db="EMBL/GenBank/DDBJ databases">
        <title>Another draft genome of Portunus trituberculatus and its Hox gene families provides insights of decapod evolution.</title>
        <authorList>
            <person name="Jeong J.-H."/>
            <person name="Song I."/>
            <person name="Kim S."/>
            <person name="Choi T."/>
            <person name="Kim D."/>
            <person name="Ryu S."/>
            <person name="Kim W."/>
        </authorList>
    </citation>
    <scope>NUCLEOTIDE SEQUENCE [LARGE SCALE GENOMIC DNA]</scope>
    <source>
        <tissue evidence="2">Muscle</tissue>
    </source>
</reference>
<sequence>MGVSRGEGGVSRPALMEDGAAGTLHGRITLMKTLILPARTSPPPPSSPLPLVGDGGAGRWVTRLPHAAHCAPRLNGLPDPRHLFTRTLGPAV</sequence>
<name>A0A5B7H850_PORTR</name>
<evidence type="ECO:0000256" key="1">
    <source>
        <dbReference type="SAM" id="MobiDB-lite"/>
    </source>
</evidence>
<proteinExistence type="predicted"/>
<feature type="region of interest" description="Disordered" evidence="1">
    <location>
        <begin position="1"/>
        <end position="22"/>
    </location>
</feature>
<protein>
    <submittedName>
        <fullName evidence="2">Uncharacterized protein</fullName>
    </submittedName>
</protein>
<evidence type="ECO:0000313" key="3">
    <source>
        <dbReference type="Proteomes" id="UP000324222"/>
    </source>
</evidence>
<evidence type="ECO:0000313" key="2">
    <source>
        <dbReference type="EMBL" id="MPC68821.1"/>
    </source>
</evidence>
<gene>
    <name evidence="2" type="ORF">E2C01_063031</name>
</gene>
<comment type="caution">
    <text evidence="2">The sequence shown here is derived from an EMBL/GenBank/DDBJ whole genome shotgun (WGS) entry which is preliminary data.</text>
</comment>